<dbReference type="Proteomes" id="UP000005317">
    <property type="component" value="Unassembled WGS sequence"/>
</dbReference>
<keyword evidence="6" id="KW-0378">Hydrolase</keyword>
<organism evidence="9 10">
    <name type="scientific">Thiothrix nivea (strain ATCC 35100 / DSM 5205 / JP2)</name>
    <dbReference type="NCBI Taxonomy" id="870187"/>
    <lineage>
        <taxon>Bacteria</taxon>
        <taxon>Pseudomonadati</taxon>
        <taxon>Pseudomonadota</taxon>
        <taxon>Gammaproteobacteria</taxon>
        <taxon>Thiotrichales</taxon>
        <taxon>Thiotrichaceae</taxon>
        <taxon>Thiothrix</taxon>
    </lineage>
</organism>
<dbReference type="GO" id="GO:0016787">
    <property type="term" value="F:hydrolase activity"/>
    <property type="evidence" value="ECO:0007669"/>
    <property type="project" value="UniProtKB-KW"/>
</dbReference>
<evidence type="ECO:0000256" key="4">
    <source>
        <dbReference type="ARBA" id="ARBA00022722"/>
    </source>
</evidence>
<dbReference type="Pfam" id="PF05840">
    <property type="entry name" value="Phage_GPA"/>
    <property type="match status" value="1"/>
</dbReference>
<reference evidence="10" key="1">
    <citation type="journal article" date="2011" name="Stand. Genomic Sci.">
        <title>Genome sequence of the filamentous, gliding Thiothrix nivea neotype strain (JP2(T)).</title>
        <authorList>
            <person name="Lapidus A."/>
            <person name="Nolan M."/>
            <person name="Lucas S."/>
            <person name="Glavina Del Rio T."/>
            <person name="Tice H."/>
            <person name="Cheng J.F."/>
            <person name="Tapia R."/>
            <person name="Han C."/>
            <person name="Goodwin L."/>
            <person name="Pitluck S."/>
            <person name="Liolios K."/>
            <person name="Pagani I."/>
            <person name="Ivanova N."/>
            <person name="Huntemann M."/>
            <person name="Mavromatis K."/>
            <person name="Mikhailova N."/>
            <person name="Pati A."/>
            <person name="Chen A."/>
            <person name="Palaniappan K."/>
            <person name="Land M."/>
            <person name="Brambilla E.M."/>
            <person name="Rohde M."/>
            <person name="Abt B."/>
            <person name="Verbarg S."/>
            <person name="Goker M."/>
            <person name="Bristow J."/>
            <person name="Eisen J.A."/>
            <person name="Markowitz V."/>
            <person name="Hugenholtz P."/>
            <person name="Kyrpides N.C."/>
            <person name="Klenk H.P."/>
            <person name="Woyke T."/>
        </authorList>
    </citation>
    <scope>NUCLEOTIDE SEQUENCE [LARGE SCALE GENOMIC DNA]</scope>
    <source>
        <strain evidence="10">ATCC 35100 / DSM 5205 / JP2</strain>
    </source>
</reference>
<keyword evidence="4" id="KW-0540">Nuclease</keyword>
<evidence type="ECO:0000256" key="7">
    <source>
        <dbReference type="SAM" id="MobiDB-lite"/>
    </source>
</evidence>
<proteinExistence type="inferred from homology"/>
<feature type="domain" description="Replication gene A protein-like" evidence="8">
    <location>
        <begin position="270"/>
        <end position="449"/>
    </location>
</feature>
<dbReference type="AlphaFoldDB" id="A0A656HL25"/>
<keyword evidence="3" id="KW-0235">DNA replication</keyword>
<feature type="compositionally biased region" description="Polar residues" evidence="7">
    <location>
        <begin position="665"/>
        <end position="676"/>
    </location>
</feature>
<evidence type="ECO:0000256" key="2">
    <source>
        <dbReference type="ARBA" id="ARBA00009260"/>
    </source>
</evidence>
<evidence type="ECO:0000259" key="8">
    <source>
        <dbReference type="Pfam" id="PF05840"/>
    </source>
</evidence>
<evidence type="ECO:0000256" key="3">
    <source>
        <dbReference type="ARBA" id="ARBA00022705"/>
    </source>
</evidence>
<dbReference type="InterPro" id="IPR008766">
    <property type="entry name" value="Replication_gene_A-like"/>
</dbReference>
<gene>
    <name evidence="9" type="ORF">Thini_3203</name>
</gene>
<evidence type="ECO:0000313" key="10">
    <source>
        <dbReference type="Proteomes" id="UP000005317"/>
    </source>
</evidence>
<comment type="function">
    <text evidence="1">Possible endonuclease which induces a single-strand cut and initiates DNA replication.</text>
</comment>
<keyword evidence="10" id="KW-1185">Reference proteome</keyword>
<protein>
    <submittedName>
        <fullName evidence="9">Replication protein A</fullName>
    </submittedName>
</protein>
<evidence type="ECO:0000313" key="9">
    <source>
        <dbReference type="EMBL" id="EIJ35725.1"/>
    </source>
</evidence>
<dbReference type="GO" id="GO:0004519">
    <property type="term" value="F:endonuclease activity"/>
    <property type="evidence" value="ECO:0007669"/>
    <property type="project" value="UniProtKB-KW"/>
</dbReference>
<evidence type="ECO:0000256" key="1">
    <source>
        <dbReference type="ARBA" id="ARBA00003293"/>
    </source>
</evidence>
<dbReference type="OrthoDB" id="5568266at2"/>
<sequence>MMQPTNHPQDFGFIQEQLARIPEEFHGMVMSHYAAEYQSGEHEGAGRRDANNWLLDAAEVYALAVQKRLVAHERLALLSAKHLELFGLDATAAWAREQGARVPPYPKERAEGEPPADPHQPNSRAAVSSKLCAAEWWNWQLTRQHRQRSEQAQRNALNVCKRQYGGSPYSSDEAVENYKWSQTQLEAWKKQAYLISNEGDQFSLDSADHQHAASFIKFAEFMVRVNGMSNIAADNYIGADVIGLLPEKLTGDKGEGGSLADVCHLATLDKADPEQWIGIAFTLTTPSRYHIFSTAGGKLRRNPRYDRSTTPADARDWLQETWKLTQTAWKRATKHIESINGFGFRMDESHHDGVSHYHYAIWVQAKDAQRATQIFYDKALRGGYTDRSILAKVRAATTTEEVQKWERRQCRYGQDKDATEPGADVRRLNFKVMRSANGMVSYMVKYITKGLTGADWDDLKAGEASSQTIINIMARKSVWGLRQYAFWNAPSVMAWRELRRLEDEQDDPVLEAARLAARASDWKAYTEANGGAACPANERPIRMFRENKEDCETGSDAHNRYGEVIQQVRGLLVEGVEVRTRLKDWYLLNIGSLQKLLVQQYLRHSDTARADLPITFSDDIQAVIEQAKAQGKLTRLADHAGIVMFPSSSLPGGSPPLGLVGASSHGKSGQGQEVQP</sequence>
<evidence type="ECO:0000256" key="5">
    <source>
        <dbReference type="ARBA" id="ARBA00022759"/>
    </source>
</evidence>
<name>A0A656HL25_THINJ</name>
<feature type="region of interest" description="Disordered" evidence="7">
    <location>
        <begin position="651"/>
        <end position="676"/>
    </location>
</feature>
<comment type="similarity">
    <text evidence="2">Belongs to the phage GPA family.</text>
</comment>
<keyword evidence="5" id="KW-0255">Endonuclease</keyword>
<accession>A0A656HL25</accession>
<dbReference type="EMBL" id="JH651384">
    <property type="protein sequence ID" value="EIJ35725.1"/>
    <property type="molecule type" value="Genomic_DNA"/>
</dbReference>
<dbReference type="GO" id="GO:0006260">
    <property type="term" value="P:DNA replication"/>
    <property type="evidence" value="ECO:0007669"/>
    <property type="project" value="UniProtKB-KW"/>
</dbReference>
<evidence type="ECO:0000256" key="6">
    <source>
        <dbReference type="ARBA" id="ARBA00022801"/>
    </source>
</evidence>
<feature type="compositionally biased region" description="Low complexity" evidence="7">
    <location>
        <begin position="651"/>
        <end position="664"/>
    </location>
</feature>
<dbReference type="RefSeq" id="WP_002709625.1">
    <property type="nucleotide sequence ID" value="NZ_JH651384.1"/>
</dbReference>
<feature type="region of interest" description="Disordered" evidence="7">
    <location>
        <begin position="103"/>
        <end position="125"/>
    </location>
</feature>